<dbReference type="InterPro" id="IPR053790">
    <property type="entry name" value="P5CR-like_CS"/>
</dbReference>
<dbReference type="InterPro" id="IPR008927">
    <property type="entry name" value="6-PGluconate_DH-like_C_sf"/>
</dbReference>
<evidence type="ECO:0000313" key="6">
    <source>
        <dbReference type="EMBL" id="OIQ95683.1"/>
    </source>
</evidence>
<dbReference type="Gene3D" id="1.10.3730.10">
    <property type="entry name" value="ProC C-terminal domain-like"/>
    <property type="match status" value="1"/>
</dbReference>
<evidence type="ECO:0000259" key="4">
    <source>
        <dbReference type="Pfam" id="PF03807"/>
    </source>
</evidence>
<dbReference type="SUPFAM" id="SSF48179">
    <property type="entry name" value="6-phosphogluconate dehydrogenase C-terminal domain-like"/>
    <property type="match status" value="1"/>
</dbReference>
<dbReference type="InterPro" id="IPR029036">
    <property type="entry name" value="P5CR_dimer"/>
</dbReference>
<evidence type="ECO:0000256" key="2">
    <source>
        <dbReference type="ARBA" id="ARBA00022857"/>
    </source>
</evidence>
<dbReference type="EC" id="1.5.1.2" evidence="6"/>
<gene>
    <name evidence="6" type="primary">proC_8</name>
    <name evidence="6" type="ORF">GALL_223590</name>
</gene>
<dbReference type="InterPro" id="IPR028939">
    <property type="entry name" value="P5C_Rdtase_cat_N"/>
</dbReference>
<name>A0A1J5S1N9_9ZZZZ</name>
<dbReference type="GO" id="GO:0055129">
    <property type="term" value="P:L-proline biosynthetic process"/>
    <property type="evidence" value="ECO:0007669"/>
    <property type="project" value="TreeGrafter"/>
</dbReference>
<dbReference type="InterPro" id="IPR000304">
    <property type="entry name" value="Pyrroline-COOH_reductase"/>
</dbReference>
<evidence type="ECO:0000256" key="3">
    <source>
        <dbReference type="ARBA" id="ARBA00023002"/>
    </source>
</evidence>
<feature type="domain" description="Pyrroline-5-carboxylate reductase dimerisation" evidence="5">
    <location>
        <begin position="160"/>
        <end position="264"/>
    </location>
</feature>
<dbReference type="Pfam" id="PF14748">
    <property type="entry name" value="P5CR_dimer"/>
    <property type="match status" value="1"/>
</dbReference>
<dbReference type="PANTHER" id="PTHR11645:SF0">
    <property type="entry name" value="PYRROLINE-5-CARBOXYLATE REDUCTASE 3"/>
    <property type="match status" value="1"/>
</dbReference>
<evidence type="ECO:0000259" key="5">
    <source>
        <dbReference type="Pfam" id="PF14748"/>
    </source>
</evidence>
<reference evidence="6" key="1">
    <citation type="submission" date="2016-10" db="EMBL/GenBank/DDBJ databases">
        <title>Sequence of Gallionella enrichment culture.</title>
        <authorList>
            <person name="Poehlein A."/>
            <person name="Muehling M."/>
            <person name="Daniel R."/>
        </authorList>
    </citation>
    <scope>NUCLEOTIDE SEQUENCE</scope>
</reference>
<dbReference type="EMBL" id="MLJW01000162">
    <property type="protein sequence ID" value="OIQ95683.1"/>
    <property type="molecule type" value="Genomic_DNA"/>
</dbReference>
<accession>A0A1J5S1N9</accession>
<dbReference type="NCBIfam" id="TIGR00112">
    <property type="entry name" value="proC"/>
    <property type="match status" value="1"/>
</dbReference>
<keyword evidence="2" id="KW-0521">NADP</keyword>
<dbReference type="Gene3D" id="3.40.50.720">
    <property type="entry name" value="NAD(P)-binding Rossmann-like Domain"/>
    <property type="match status" value="1"/>
</dbReference>
<feature type="domain" description="Pyrroline-5-carboxylate reductase catalytic N-terminal" evidence="4">
    <location>
        <begin position="4"/>
        <end position="97"/>
    </location>
</feature>
<dbReference type="SUPFAM" id="SSF51735">
    <property type="entry name" value="NAD(P)-binding Rossmann-fold domains"/>
    <property type="match status" value="1"/>
</dbReference>
<dbReference type="PROSITE" id="PS00521">
    <property type="entry name" value="P5CR"/>
    <property type="match status" value="1"/>
</dbReference>
<dbReference type="FunFam" id="1.10.3730.10:FF:000001">
    <property type="entry name" value="Pyrroline-5-carboxylate reductase"/>
    <property type="match status" value="1"/>
</dbReference>
<comment type="similarity">
    <text evidence="1">Belongs to the pyrroline-5-carboxylate reductase family.</text>
</comment>
<dbReference type="AlphaFoldDB" id="A0A1J5S1N9"/>
<comment type="caution">
    <text evidence="6">The sequence shown here is derived from an EMBL/GenBank/DDBJ whole genome shotgun (WGS) entry which is preliminary data.</text>
</comment>
<proteinExistence type="inferred from homology"/>
<evidence type="ECO:0000256" key="1">
    <source>
        <dbReference type="ARBA" id="ARBA00005525"/>
    </source>
</evidence>
<organism evidence="6">
    <name type="scientific">mine drainage metagenome</name>
    <dbReference type="NCBI Taxonomy" id="410659"/>
    <lineage>
        <taxon>unclassified sequences</taxon>
        <taxon>metagenomes</taxon>
        <taxon>ecological metagenomes</taxon>
    </lineage>
</organism>
<dbReference type="InterPro" id="IPR036291">
    <property type="entry name" value="NAD(P)-bd_dom_sf"/>
</dbReference>
<sequence length="268" mass="27721">MSNIAFIGAGRMASAMVGGLISSGAARPADLACIGGRGESAKRLSETTGIRLAISMPDLLAKADAVVLACKPQQFASLDSSLVALTGGKLVLSVLAGKRLERISQAFTAARNVVRAMPNTPGQIGAGITGWCALRPLSEGDRALVTAILGSLGKMVEFDEAQLDAVTAVSGSGPAYVFEFAAALRDGGVAAGLSREAAYVLAVETILGAARLMERSTAEAEDLRNQVTSPNGTTFAGLKRMEAHGFRDTIRETVLAARDRSIELSREG</sequence>
<dbReference type="HAMAP" id="MF_01925">
    <property type="entry name" value="P5C_reductase"/>
    <property type="match status" value="1"/>
</dbReference>
<dbReference type="PIRSF" id="PIRSF000193">
    <property type="entry name" value="Pyrrol-5-carb_rd"/>
    <property type="match status" value="1"/>
</dbReference>
<dbReference type="PANTHER" id="PTHR11645">
    <property type="entry name" value="PYRROLINE-5-CARBOXYLATE REDUCTASE"/>
    <property type="match status" value="1"/>
</dbReference>
<dbReference type="GO" id="GO:0004735">
    <property type="term" value="F:pyrroline-5-carboxylate reductase activity"/>
    <property type="evidence" value="ECO:0007669"/>
    <property type="project" value="UniProtKB-EC"/>
</dbReference>
<protein>
    <submittedName>
        <fullName evidence="6">Pyrroline-5-carboxylate reductase</fullName>
        <ecNumber evidence="6">1.5.1.2</ecNumber>
    </submittedName>
</protein>
<dbReference type="Pfam" id="PF03807">
    <property type="entry name" value="F420_oxidored"/>
    <property type="match status" value="1"/>
</dbReference>
<keyword evidence="3 6" id="KW-0560">Oxidoreductase</keyword>